<feature type="domain" description="Glycosyltransferase RgtA/B/C/D-like" evidence="9">
    <location>
        <begin position="67"/>
        <end position="204"/>
    </location>
</feature>
<feature type="transmembrane region" description="Helical" evidence="8">
    <location>
        <begin position="324"/>
        <end position="342"/>
    </location>
</feature>
<dbReference type="InterPro" id="IPR050297">
    <property type="entry name" value="LipidA_mod_glycosyltrf_83"/>
</dbReference>
<evidence type="ECO:0000256" key="5">
    <source>
        <dbReference type="ARBA" id="ARBA00022692"/>
    </source>
</evidence>
<feature type="transmembrane region" description="Helical" evidence="8">
    <location>
        <begin position="219"/>
        <end position="239"/>
    </location>
</feature>
<accession>A0A1F6ABH6</accession>
<keyword evidence="2" id="KW-1003">Cell membrane</keyword>
<dbReference type="AlphaFoldDB" id="A0A1F6ABH6"/>
<protein>
    <recommendedName>
        <fullName evidence="9">Glycosyltransferase RgtA/B/C/D-like domain-containing protein</fullName>
    </recommendedName>
</protein>
<feature type="transmembrane region" description="Helical" evidence="8">
    <location>
        <begin position="62"/>
        <end position="81"/>
    </location>
</feature>
<dbReference type="InterPro" id="IPR038731">
    <property type="entry name" value="RgtA/B/C-like"/>
</dbReference>
<feature type="transmembrane region" description="Helical" evidence="8">
    <location>
        <begin position="166"/>
        <end position="182"/>
    </location>
</feature>
<feature type="transmembrane region" description="Helical" evidence="8">
    <location>
        <begin position="348"/>
        <end position="364"/>
    </location>
</feature>
<dbReference type="PANTHER" id="PTHR33908:SF11">
    <property type="entry name" value="MEMBRANE PROTEIN"/>
    <property type="match status" value="1"/>
</dbReference>
<comment type="caution">
    <text evidence="10">The sequence shown here is derived from an EMBL/GenBank/DDBJ whole genome shotgun (WGS) entry which is preliminary data.</text>
</comment>
<feature type="transmembrane region" description="Helical" evidence="8">
    <location>
        <begin position="246"/>
        <end position="268"/>
    </location>
</feature>
<keyword evidence="6 8" id="KW-1133">Transmembrane helix</keyword>
<proteinExistence type="predicted"/>
<feature type="transmembrane region" description="Helical" evidence="8">
    <location>
        <begin position="288"/>
        <end position="312"/>
    </location>
</feature>
<dbReference type="EMBL" id="MFJN01000013">
    <property type="protein sequence ID" value="OGG21946.1"/>
    <property type="molecule type" value="Genomic_DNA"/>
</dbReference>
<dbReference type="GO" id="GO:0009103">
    <property type="term" value="P:lipopolysaccharide biosynthetic process"/>
    <property type="evidence" value="ECO:0007669"/>
    <property type="project" value="UniProtKB-ARBA"/>
</dbReference>
<evidence type="ECO:0000256" key="8">
    <source>
        <dbReference type="SAM" id="Phobius"/>
    </source>
</evidence>
<reference evidence="10 11" key="1">
    <citation type="journal article" date="2016" name="Nat. Commun.">
        <title>Thousands of microbial genomes shed light on interconnected biogeochemical processes in an aquifer system.</title>
        <authorList>
            <person name="Anantharaman K."/>
            <person name="Brown C.T."/>
            <person name="Hug L.A."/>
            <person name="Sharon I."/>
            <person name="Castelle C.J."/>
            <person name="Probst A.J."/>
            <person name="Thomas B.C."/>
            <person name="Singh A."/>
            <person name="Wilkins M.J."/>
            <person name="Karaoz U."/>
            <person name="Brodie E.L."/>
            <person name="Williams K.H."/>
            <person name="Hubbard S.S."/>
            <person name="Banfield J.F."/>
        </authorList>
    </citation>
    <scope>NUCLEOTIDE SEQUENCE [LARGE SCALE GENOMIC DNA]</scope>
</reference>
<feature type="transmembrane region" description="Helical" evidence="8">
    <location>
        <begin position="144"/>
        <end position="160"/>
    </location>
</feature>
<keyword evidence="7 8" id="KW-0472">Membrane</keyword>
<feature type="transmembrane region" description="Helical" evidence="8">
    <location>
        <begin position="12"/>
        <end position="30"/>
    </location>
</feature>
<dbReference type="Pfam" id="PF13231">
    <property type="entry name" value="PMT_2"/>
    <property type="match status" value="1"/>
</dbReference>
<evidence type="ECO:0000256" key="7">
    <source>
        <dbReference type="ARBA" id="ARBA00023136"/>
    </source>
</evidence>
<evidence type="ECO:0000256" key="2">
    <source>
        <dbReference type="ARBA" id="ARBA00022475"/>
    </source>
</evidence>
<organism evidence="10 11">
    <name type="scientific">Candidatus Gottesmanbacteria bacterium RIFCSPHIGHO2_02_FULL_40_13</name>
    <dbReference type="NCBI Taxonomy" id="1798384"/>
    <lineage>
        <taxon>Bacteria</taxon>
        <taxon>Candidatus Gottesmaniibacteriota</taxon>
    </lineage>
</organism>
<evidence type="ECO:0000256" key="3">
    <source>
        <dbReference type="ARBA" id="ARBA00022676"/>
    </source>
</evidence>
<keyword evidence="5 8" id="KW-0812">Transmembrane</keyword>
<evidence type="ECO:0000256" key="4">
    <source>
        <dbReference type="ARBA" id="ARBA00022679"/>
    </source>
</evidence>
<evidence type="ECO:0000313" key="11">
    <source>
        <dbReference type="Proteomes" id="UP000177092"/>
    </source>
</evidence>
<sequence length="579" mass="66777">MLKKLFAHKQKLTFYIVLVIILGYLLNWHYRLILIRYFDIDEFAHLHWGYNLMAGEYPYRDFFYIFPPFFLYPVALIISVLGRSVNALISARVMIFLAFCGMGLTTFLITRKLRNTLTALIAVVVLSILPIPSDKMLEIRPDNIAIFLSLAGLYVFMLAHEKKSQFIFFLAGLFFSLSLGFVPKTIFFLIPPMMILIFDFITKSSVINFKELKDAGSLHFLPFISGISLPLLVIILLFIYYQKPILAIQSITSISAAITTLLGAKFYMRPDIFFYPNDTYYGLPGYSAPFLLNHLIYFSAALFAIFFMLSSLSHKDNGKCLREFMVGTSFFLNLYAFVYIFPLKHAQYLIPLTPFISIFFAILLEKITRHRLIHKYQMTLIVAVLVYFSFIARDMYKAKSRWTNQATISNINNILTAIPKEEKMFDLTGETVFFRDGYYFCCLPYGQYDEGIPFQLPNLEKSLRDNNVHLIHIGEESRLGILPAYHQSIINTYYIKDKLGMMTAGKKIDFEQGNIIKNFEIIAKGNYILYWNGAVRVDGSEAVVKLDDNDVRSENIYLSTGKHKIAASQKGELILKYQY</sequence>
<evidence type="ECO:0000313" key="10">
    <source>
        <dbReference type="EMBL" id="OGG21946.1"/>
    </source>
</evidence>
<gene>
    <name evidence="10" type="ORF">A3D03_03030</name>
</gene>
<evidence type="ECO:0000256" key="1">
    <source>
        <dbReference type="ARBA" id="ARBA00004651"/>
    </source>
</evidence>
<dbReference type="GO" id="GO:0016763">
    <property type="term" value="F:pentosyltransferase activity"/>
    <property type="evidence" value="ECO:0007669"/>
    <property type="project" value="TreeGrafter"/>
</dbReference>
<evidence type="ECO:0000259" key="9">
    <source>
        <dbReference type="Pfam" id="PF13231"/>
    </source>
</evidence>
<comment type="subcellular location">
    <subcellularLocation>
        <location evidence="1">Cell membrane</location>
        <topology evidence="1">Multi-pass membrane protein</topology>
    </subcellularLocation>
</comment>
<evidence type="ECO:0000256" key="6">
    <source>
        <dbReference type="ARBA" id="ARBA00022989"/>
    </source>
</evidence>
<feature type="transmembrane region" description="Helical" evidence="8">
    <location>
        <begin position="93"/>
        <end position="110"/>
    </location>
</feature>
<dbReference type="Proteomes" id="UP000177092">
    <property type="component" value="Unassembled WGS sequence"/>
</dbReference>
<name>A0A1F6ABH6_9BACT</name>
<dbReference type="PANTHER" id="PTHR33908">
    <property type="entry name" value="MANNOSYLTRANSFERASE YKCB-RELATED"/>
    <property type="match status" value="1"/>
</dbReference>
<dbReference type="GO" id="GO:0005886">
    <property type="term" value="C:plasma membrane"/>
    <property type="evidence" value="ECO:0007669"/>
    <property type="project" value="UniProtKB-SubCell"/>
</dbReference>
<dbReference type="STRING" id="1798384.A3D03_03030"/>
<keyword evidence="4" id="KW-0808">Transferase</keyword>
<keyword evidence="3" id="KW-0328">Glycosyltransferase</keyword>
<feature type="transmembrane region" description="Helical" evidence="8">
    <location>
        <begin position="376"/>
        <end position="396"/>
    </location>
</feature>